<proteinExistence type="predicted"/>
<reference evidence="3" key="1">
    <citation type="submission" date="2019-08" db="EMBL/GenBank/DDBJ databases">
        <title>Limnoglobus roseus gen. nov., sp. nov., a novel freshwater planctomycete with a giant genome from the family Gemmataceae.</title>
        <authorList>
            <person name="Kulichevskaya I.S."/>
            <person name="Naumoff D.G."/>
            <person name="Miroshnikov K."/>
            <person name="Ivanova A."/>
            <person name="Philippov D.A."/>
            <person name="Hakobyan A."/>
            <person name="Rijpstra I.C."/>
            <person name="Sinninghe Damste J.S."/>
            <person name="Liesack W."/>
            <person name="Dedysh S.N."/>
        </authorList>
    </citation>
    <scope>NUCLEOTIDE SEQUENCE [LARGE SCALE GENOMIC DNA]</scope>
    <source>
        <strain evidence="3">PX52</strain>
    </source>
</reference>
<dbReference type="InterPro" id="IPR036366">
    <property type="entry name" value="PGBDSf"/>
</dbReference>
<dbReference type="Gene3D" id="3.40.390.10">
    <property type="entry name" value="Collagenase (Catalytic Domain)"/>
    <property type="match status" value="1"/>
</dbReference>
<dbReference type="InterPro" id="IPR036365">
    <property type="entry name" value="PGBD-like_sf"/>
</dbReference>
<keyword evidence="3" id="KW-1185">Reference proteome</keyword>
<dbReference type="KEGG" id="lrs:PX52LOC_02528"/>
<dbReference type="EMBL" id="CP042425">
    <property type="protein sequence ID" value="QEL15596.1"/>
    <property type="molecule type" value="Genomic_DNA"/>
</dbReference>
<evidence type="ECO:0000313" key="2">
    <source>
        <dbReference type="EMBL" id="QEL15596.1"/>
    </source>
</evidence>
<dbReference type="Proteomes" id="UP000324974">
    <property type="component" value="Chromosome"/>
</dbReference>
<evidence type="ECO:0000313" key="3">
    <source>
        <dbReference type="Proteomes" id="UP000324974"/>
    </source>
</evidence>
<organism evidence="2 3">
    <name type="scientific">Limnoglobus roseus</name>
    <dbReference type="NCBI Taxonomy" id="2598579"/>
    <lineage>
        <taxon>Bacteria</taxon>
        <taxon>Pseudomonadati</taxon>
        <taxon>Planctomycetota</taxon>
        <taxon>Planctomycetia</taxon>
        <taxon>Gemmatales</taxon>
        <taxon>Gemmataceae</taxon>
        <taxon>Limnoglobus</taxon>
    </lineage>
</organism>
<sequence>MKDLAKKPTLKKGTKIATDVRLLKELLNAAMKNSPGLTPGDGNFGPKTEAAVKEFQKAAGLSVTGVVESETWKALGAKANAHAHHQGHKAAAGSKPGKAVSFTHGVKNPVHRTPTKLELDGIRRDLQKSRAYMAKASKVLLGIKSQSDASATFTEAFLSGTGSIFASAKPGGPLTPEAQQRFKKAAENYATMIAALDQGGIVLKVFDKKAETTDGGEAAAYTGFDAKGRGAYIAFSKKYHVDQKAETERVDTVIHELAHYAWKADHAYGALTPDQWAKAMKGADRYAGYAVTVFWQS</sequence>
<dbReference type="Gene3D" id="1.10.101.10">
    <property type="entry name" value="PGBD-like superfamily/PGBD"/>
    <property type="match status" value="1"/>
</dbReference>
<dbReference type="Pfam" id="PF01471">
    <property type="entry name" value="PG_binding_1"/>
    <property type="match status" value="1"/>
</dbReference>
<dbReference type="AlphaFoldDB" id="A0A5C1AC33"/>
<feature type="domain" description="Peptidoglycan binding-like" evidence="1">
    <location>
        <begin position="18"/>
        <end position="75"/>
    </location>
</feature>
<evidence type="ECO:0000259" key="1">
    <source>
        <dbReference type="Pfam" id="PF01471"/>
    </source>
</evidence>
<dbReference type="SUPFAM" id="SSF47090">
    <property type="entry name" value="PGBD-like"/>
    <property type="match status" value="1"/>
</dbReference>
<accession>A0A5C1AC33</accession>
<dbReference type="GO" id="GO:0008237">
    <property type="term" value="F:metallopeptidase activity"/>
    <property type="evidence" value="ECO:0007669"/>
    <property type="project" value="InterPro"/>
</dbReference>
<name>A0A5C1AC33_9BACT</name>
<gene>
    <name evidence="2" type="ORF">PX52LOC_02528</name>
</gene>
<dbReference type="InterPro" id="IPR024079">
    <property type="entry name" value="MetalloPept_cat_dom_sf"/>
</dbReference>
<dbReference type="RefSeq" id="WP_218575342.1">
    <property type="nucleotide sequence ID" value="NZ_CP042425.1"/>
</dbReference>
<protein>
    <recommendedName>
        <fullName evidence="1">Peptidoglycan binding-like domain-containing protein</fullName>
    </recommendedName>
</protein>
<dbReference type="InterPro" id="IPR002477">
    <property type="entry name" value="Peptidoglycan-bd-like"/>
</dbReference>